<accession>A0A2N1P3J9</accession>
<evidence type="ECO:0000256" key="2">
    <source>
        <dbReference type="ARBA" id="ARBA00004613"/>
    </source>
</evidence>
<dbReference type="GO" id="GO:0043657">
    <property type="term" value="C:host cell"/>
    <property type="evidence" value="ECO:0007669"/>
    <property type="project" value="UniProtKB-SubCell"/>
</dbReference>
<dbReference type="AlphaFoldDB" id="A0A2N1P3J9"/>
<dbReference type="Pfam" id="PF20147">
    <property type="entry name" value="Crinkler"/>
    <property type="match status" value="1"/>
</dbReference>
<protein>
    <recommendedName>
        <fullName evidence="4">Crinkler effector protein N-terminal domain-containing protein</fullName>
    </recommendedName>
</protein>
<dbReference type="Gene3D" id="3.40.50.300">
    <property type="entry name" value="P-loop containing nucleotide triphosphate hydrolases"/>
    <property type="match status" value="1"/>
</dbReference>
<comment type="subcellular location">
    <subcellularLocation>
        <location evidence="1">Host cell</location>
    </subcellularLocation>
    <subcellularLocation>
        <location evidence="2">Secreted</location>
    </subcellularLocation>
</comment>
<dbReference type="InterPro" id="IPR045379">
    <property type="entry name" value="Crinkler_N"/>
</dbReference>
<feature type="domain" description="Crinkler effector protein N-terminal" evidence="4">
    <location>
        <begin position="4"/>
        <end position="118"/>
    </location>
</feature>
<evidence type="ECO:0000313" key="5">
    <source>
        <dbReference type="EMBL" id="PKK80699.1"/>
    </source>
</evidence>
<dbReference type="SUPFAM" id="SSF52540">
    <property type="entry name" value="P-loop containing nucleoside triphosphate hydrolases"/>
    <property type="match status" value="1"/>
</dbReference>
<evidence type="ECO:0000256" key="1">
    <source>
        <dbReference type="ARBA" id="ARBA00004340"/>
    </source>
</evidence>
<dbReference type="VEuPathDB" id="FungiDB:FUN_016576"/>
<sequence length="730" mass="83551">MIFSLNCLISGQTSDDIFNVPIGDFFLSKENIKVKFTDMTVANLKQLLSRTDEGIGAKITNMTLWKVELKAYEADNLSAKDIESHERSEKMVTTSNLDEYFNNNEDKNPKKGYLHVFIVPTASGKRDLDDSDDRKIKRHRTFAPSNRVHDDINYFIQPKEAVERLGNFLRDGKFCLLCGHRQSGKTTTAYAIEEWLLTNCEKDVYAMNLNNGIVINDGPEKFWWSMCCQLESLDENRFSLDKRKESSLSTFVGFFSKPNHPNAKECILIVDEASYIGGNDGDKTIIQSFIGALRTLKDGRRNHFGLYSVLLVGTELIKEFLKNHQRAGSGSILSPFSSETCLTSTRFTRAEIQELLHQYSEGNRNLKLDENGISEEIYLLTHGHKGLVGSCCFYIECKMMVGRCKLTRDDWNLESYNLINYIWNKATYESIIKALPNLSENQRNILGHVLLYRTHVGSESDPDVRFLLAEGMVIVEQNLTQGEVLLACAAPILRNILIYKISTPDISLSVRVPDSKTVDPKWLLERTIEVDIILSYLSLAMNSAHAYVKCFVLQRTYPSSTFSPRKSLIKPPVTQSYPSHLYRALPEVKEYDNNDSGDPRLRLDILLKDCFPNPAYGYELVVTATKKVFDDHVKRAKHYSKLHNCSSMYLVHLCNIENDKLSDYFGQECSDITPVHVIYDKNNGTAKLIYKNDRTDIFIKSFEWQVIWGINRDELHGKRVNDQKIVYYDN</sequence>
<dbReference type="InterPro" id="IPR027417">
    <property type="entry name" value="P-loop_NTPase"/>
</dbReference>
<keyword evidence="3" id="KW-0964">Secreted</keyword>
<dbReference type="Proteomes" id="UP000233469">
    <property type="component" value="Unassembled WGS sequence"/>
</dbReference>
<evidence type="ECO:0000313" key="6">
    <source>
        <dbReference type="Proteomes" id="UP000233469"/>
    </source>
</evidence>
<reference evidence="5 6" key="1">
    <citation type="submission" date="2016-04" db="EMBL/GenBank/DDBJ databases">
        <title>Genome analyses suggest a sexual origin of heterokaryosis in a supposedly ancient asexual fungus.</title>
        <authorList>
            <person name="Ropars J."/>
            <person name="Sedzielewska K."/>
            <person name="Noel J."/>
            <person name="Charron P."/>
            <person name="Farinelli L."/>
            <person name="Marton T."/>
            <person name="Kruger M."/>
            <person name="Pelin A."/>
            <person name="Brachmann A."/>
            <person name="Corradi N."/>
        </authorList>
    </citation>
    <scope>NUCLEOTIDE SEQUENCE [LARGE SCALE GENOMIC DNA]</scope>
    <source>
        <strain evidence="5 6">C2</strain>
    </source>
</reference>
<dbReference type="EMBL" id="LLXL01000007">
    <property type="protein sequence ID" value="PKK80699.1"/>
    <property type="molecule type" value="Genomic_DNA"/>
</dbReference>
<evidence type="ECO:0000259" key="4">
    <source>
        <dbReference type="Pfam" id="PF20147"/>
    </source>
</evidence>
<organism evidence="5 6">
    <name type="scientific">Rhizophagus irregularis</name>
    <dbReference type="NCBI Taxonomy" id="588596"/>
    <lineage>
        <taxon>Eukaryota</taxon>
        <taxon>Fungi</taxon>
        <taxon>Fungi incertae sedis</taxon>
        <taxon>Mucoromycota</taxon>
        <taxon>Glomeromycotina</taxon>
        <taxon>Glomeromycetes</taxon>
        <taxon>Glomerales</taxon>
        <taxon>Glomeraceae</taxon>
        <taxon>Rhizophagus</taxon>
    </lineage>
</organism>
<dbReference type="VEuPathDB" id="FungiDB:RhiirA1_450631"/>
<proteinExistence type="predicted"/>
<name>A0A2N1P3J9_9GLOM</name>
<dbReference type="VEuPathDB" id="FungiDB:RhiirFUN_013302"/>
<evidence type="ECO:0000256" key="3">
    <source>
        <dbReference type="ARBA" id="ARBA00022525"/>
    </source>
</evidence>
<comment type="caution">
    <text evidence="5">The sequence shown here is derived from an EMBL/GenBank/DDBJ whole genome shotgun (WGS) entry which is preliminary data.</text>
</comment>
<dbReference type="GO" id="GO:0005576">
    <property type="term" value="C:extracellular region"/>
    <property type="evidence" value="ECO:0007669"/>
    <property type="project" value="UniProtKB-SubCell"/>
</dbReference>
<gene>
    <name evidence="5" type="ORF">RhiirC2_704030</name>
</gene>
<reference evidence="5 6" key="2">
    <citation type="submission" date="2017-10" db="EMBL/GenBank/DDBJ databases">
        <title>Extensive intraspecific genome diversity in a model arbuscular mycorrhizal fungus.</title>
        <authorList>
            <person name="Chen E.C.H."/>
            <person name="Morin E."/>
            <person name="Baudet D."/>
            <person name="Noel J."/>
            <person name="Ndikumana S."/>
            <person name="Charron P."/>
            <person name="St-Onge C."/>
            <person name="Giorgi J."/>
            <person name="Grigoriev I.V."/>
            <person name="Roux C."/>
            <person name="Martin F.M."/>
            <person name="Corradi N."/>
        </authorList>
    </citation>
    <scope>NUCLEOTIDE SEQUENCE [LARGE SCALE GENOMIC DNA]</scope>
    <source>
        <strain evidence="5 6">C2</strain>
    </source>
</reference>